<proteinExistence type="predicted"/>
<dbReference type="Pfam" id="PF07695">
    <property type="entry name" value="7TMR-DISM_7TM"/>
    <property type="match status" value="1"/>
</dbReference>
<dbReference type="InterPro" id="IPR005467">
    <property type="entry name" value="His_kinase_dom"/>
</dbReference>
<evidence type="ECO:0000256" key="4">
    <source>
        <dbReference type="ARBA" id="ARBA00022679"/>
    </source>
</evidence>
<feature type="transmembrane region" description="Helical" evidence="7">
    <location>
        <begin position="307"/>
        <end position="324"/>
    </location>
</feature>
<dbReference type="InterPro" id="IPR004358">
    <property type="entry name" value="Sig_transdc_His_kin-like_C"/>
</dbReference>
<dbReference type="InterPro" id="IPR036097">
    <property type="entry name" value="HisK_dim/P_sf"/>
</dbReference>
<dbReference type="Pfam" id="PF00512">
    <property type="entry name" value="HisKA"/>
    <property type="match status" value="1"/>
</dbReference>
<protein>
    <recommendedName>
        <fullName evidence="2">histidine kinase</fullName>
        <ecNumber evidence="2">2.7.13.3</ecNumber>
    </recommendedName>
</protein>
<evidence type="ECO:0000313" key="9">
    <source>
        <dbReference type="EMBL" id="ACY48080.1"/>
    </source>
</evidence>
<evidence type="ECO:0000256" key="1">
    <source>
        <dbReference type="ARBA" id="ARBA00000085"/>
    </source>
</evidence>
<comment type="catalytic activity">
    <reaction evidence="1">
        <text>ATP + protein L-histidine = ADP + protein N-phospho-L-histidine.</text>
        <dbReference type="EC" id="2.7.13.3"/>
    </reaction>
</comment>
<dbReference type="Gene3D" id="3.30.565.10">
    <property type="entry name" value="Histidine kinase-like ATPase, C-terminal domain"/>
    <property type="match status" value="1"/>
</dbReference>
<gene>
    <name evidence="9" type="ordered locus">Rmar_1190</name>
</gene>
<reference evidence="9 10" key="1">
    <citation type="journal article" date="2009" name="Stand. Genomic Sci.">
        <title>Complete genome sequence of Rhodothermus marinus type strain (R-10).</title>
        <authorList>
            <person name="Nolan M."/>
            <person name="Tindall B.J."/>
            <person name="Pomrenke H."/>
            <person name="Lapidus A."/>
            <person name="Copeland A."/>
            <person name="Glavina Del Rio T."/>
            <person name="Lucas S."/>
            <person name="Chen F."/>
            <person name="Tice H."/>
            <person name="Cheng J.F."/>
            <person name="Saunders E."/>
            <person name="Han C."/>
            <person name="Bruce D."/>
            <person name="Goodwin L."/>
            <person name="Chain P."/>
            <person name="Pitluck S."/>
            <person name="Ovchinikova G."/>
            <person name="Pati A."/>
            <person name="Ivanova N."/>
            <person name="Mavromatis K."/>
            <person name="Chen A."/>
            <person name="Palaniappan K."/>
            <person name="Land M."/>
            <person name="Hauser L."/>
            <person name="Chang Y.J."/>
            <person name="Jeffries C.D."/>
            <person name="Brettin T."/>
            <person name="Goker M."/>
            <person name="Bristow J."/>
            <person name="Eisen J.A."/>
            <person name="Markowitz V."/>
            <person name="Hugenholtz P."/>
            <person name="Kyrpides N.C."/>
            <person name="Klenk H.P."/>
            <person name="Detter J.C."/>
        </authorList>
    </citation>
    <scope>NUCLEOTIDE SEQUENCE [LARGE SCALE GENOMIC DNA]</scope>
    <source>
        <strain evidence="10">ATCC 43812 / DSM 4252 / R-10</strain>
    </source>
</reference>
<feature type="transmembrane region" description="Helical" evidence="7">
    <location>
        <begin position="251"/>
        <end position="269"/>
    </location>
</feature>
<feature type="transmembrane region" description="Helical" evidence="7">
    <location>
        <begin position="189"/>
        <end position="208"/>
    </location>
</feature>
<dbReference type="OrthoDB" id="9757990at2"/>
<dbReference type="PANTHER" id="PTHR43711">
    <property type="entry name" value="TWO-COMPONENT HISTIDINE KINASE"/>
    <property type="match status" value="1"/>
</dbReference>
<feature type="domain" description="Histidine kinase" evidence="8">
    <location>
        <begin position="425"/>
        <end position="643"/>
    </location>
</feature>
<dbReference type="Gene3D" id="1.10.287.130">
    <property type="match status" value="1"/>
</dbReference>
<keyword evidence="7" id="KW-0812">Transmembrane</keyword>
<dbReference type="PRINTS" id="PR00344">
    <property type="entry name" value="BCTRLSENSOR"/>
</dbReference>
<dbReference type="InterPro" id="IPR050736">
    <property type="entry name" value="Sensor_HK_Regulatory"/>
</dbReference>
<dbReference type="GO" id="GO:0000155">
    <property type="term" value="F:phosphorelay sensor kinase activity"/>
    <property type="evidence" value="ECO:0007669"/>
    <property type="project" value="InterPro"/>
</dbReference>
<dbReference type="SUPFAM" id="SSF55874">
    <property type="entry name" value="ATPase domain of HSP90 chaperone/DNA topoisomerase II/histidine kinase"/>
    <property type="match status" value="1"/>
</dbReference>
<dbReference type="EC" id="2.7.13.3" evidence="2"/>
<dbReference type="FunFam" id="3.30.565.10:FF:000006">
    <property type="entry name" value="Sensor histidine kinase WalK"/>
    <property type="match status" value="1"/>
</dbReference>
<dbReference type="PROSITE" id="PS50109">
    <property type="entry name" value="HIS_KIN"/>
    <property type="match status" value="1"/>
</dbReference>
<keyword evidence="6" id="KW-0902">Two-component regulatory system</keyword>
<dbReference type="STRING" id="518766.Rmar_1190"/>
<evidence type="ECO:0000256" key="2">
    <source>
        <dbReference type="ARBA" id="ARBA00012438"/>
    </source>
</evidence>
<feature type="transmembrane region" description="Helical" evidence="7">
    <location>
        <begin position="281"/>
        <end position="301"/>
    </location>
</feature>
<keyword evidence="7" id="KW-1133">Transmembrane helix</keyword>
<keyword evidence="3" id="KW-0597">Phosphoprotein</keyword>
<dbReference type="Pfam" id="PF07696">
    <property type="entry name" value="7TMR-DISMED2"/>
    <property type="match status" value="1"/>
</dbReference>
<evidence type="ECO:0000313" key="10">
    <source>
        <dbReference type="Proteomes" id="UP000002221"/>
    </source>
</evidence>
<keyword evidence="10" id="KW-1185">Reference proteome</keyword>
<dbReference type="SMART" id="SM00388">
    <property type="entry name" value="HisKA"/>
    <property type="match status" value="1"/>
</dbReference>
<dbReference type="CDD" id="cd00082">
    <property type="entry name" value="HisKA"/>
    <property type="match status" value="1"/>
</dbReference>
<evidence type="ECO:0000259" key="8">
    <source>
        <dbReference type="PROSITE" id="PS50109"/>
    </source>
</evidence>
<dbReference type="InterPro" id="IPR003661">
    <property type="entry name" value="HisK_dim/P_dom"/>
</dbReference>
<dbReference type="InterPro" id="IPR036890">
    <property type="entry name" value="HATPase_C_sf"/>
</dbReference>
<dbReference type="KEGG" id="rmr:Rmar_1190"/>
<dbReference type="EMBL" id="CP001807">
    <property type="protein sequence ID" value="ACY48080.1"/>
    <property type="molecule type" value="Genomic_DNA"/>
</dbReference>
<feature type="transmembrane region" description="Helical" evidence="7">
    <location>
        <begin position="215"/>
        <end position="239"/>
    </location>
</feature>
<dbReference type="SUPFAM" id="SSF47384">
    <property type="entry name" value="Homodimeric domain of signal transducing histidine kinase"/>
    <property type="match status" value="1"/>
</dbReference>
<organism evidence="9 10">
    <name type="scientific">Rhodothermus marinus (strain ATCC 43812 / DSM 4252 / R-10)</name>
    <name type="common">Rhodothermus obamensis</name>
    <dbReference type="NCBI Taxonomy" id="518766"/>
    <lineage>
        <taxon>Bacteria</taxon>
        <taxon>Pseudomonadati</taxon>
        <taxon>Rhodothermota</taxon>
        <taxon>Rhodothermia</taxon>
        <taxon>Rhodothermales</taxon>
        <taxon>Rhodothermaceae</taxon>
        <taxon>Rhodothermus</taxon>
    </lineage>
</organism>
<sequence length="646" mass="71205">MPPGPILLLLILLPSGDTASPSVLRLDHAGIVSVTEPYAALLIDPTDTLTLAQVLQSDAWRSPARLTPDLPPGTYWLRLNLVAAPGLSHWLVEIPVDQVTGYVLVDGRLPPRDTLRTGFLVPPRRRDIATFRPPYLSLHLSPDVPHHLYLRVRHNFVSYVSPGVPVPIRLHPIDEALAAERSHRVVQGLLAGLLLAMALYNLFLFLVVRERSYLYYVMLTALLALFWLSASGYLADLFWSSERAYPHAIDFYLLLGAGLGYLCFTVSFLETSRYAPIHHRLLHLLMALLTLPALLGLLGYWVLAEQFAALAALMAALLGFGAGWQAHRRAHPLARYYLLAALPFVLGLVVYVATWWGLLPVVPVTRYSAQFGSAAEALLLSLALGARIRLLTRERAQALLDRTRAEAAERHLQEINALKTHLLGATAHDLRNPLSSVQGLIQTVREELPPDSPHRELLKLAEAASQRMLGTIEQLITASALESGRVTFRRMRVDLVELVAETVHFHQDRATRKQQQLVFLGPSTGSCVVETDPEQLRRALTNLLTNALKFTPSGKRITVQLARHTDTVRLSVRDEGPGLTEADRARLFGYFQRLSAQPTGDEPSSGLGLAITKQIVERLGGRIEVDSTPGQGSTFTIVLPVSSAAS</sequence>
<evidence type="ECO:0000256" key="3">
    <source>
        <dbReference type="ARBA" id="ARBA00022553"/>
    </source>
</evidence>
<dbReference type="CDD" id="cd00075">
    <property type="entry name" value="HATPase"/>
    <property type="match status" value="1"/>
</dbReference>
<dbReference type="InterPro" id="IPR003594">
    <property type="entry name" value="HATPase_dom"/>
</dbReference>
<dbReference type="AlphaFoldDB" id="D0MHX2"/>
<keyword evidence="7" id="KW-0472">Membrane</keyword>
<accession>D0MHX2</accession>
<dbReference type="PANTHER" id="PTHR43711:SF31">
    <property type="entry name" value="HISTIDINE KINASE"/>
    <property type="match status" value="1"/>
</dbReference>
<feature type="transmembrane region" description="Helical" evidence="7">
    <location>
        <begin position="336"/>
        <end position="358"/>
    </location>
</feature>
<evidence type="ECO:0000256" key="7">
    <source>
        <dbReference type="SAM" id="Phobius"/>
    </source>
</evidence>
<keyword evidence="5 9" id="KW-0418">Kinase</keyword>
<dbReference type="RefSeq" id="WP_012843692.1">
    <property type="nucleotide sequence ID" value="NC_013501.1"/>
</dbReference>
<evidence type="ECO:0000256" key="6">
    <source>
        <dbReference type="ARBA" id="ARBA00023012"/>
    </source>
</evidence>
<dbReference type="eggNOG" id="COG2205">
    <property type="taxonomic scope" value="Bacteria"/>
</dbReference>
<name>D0MHX2_RHOM4</name>
<evidence type="ECO:0000256" key="5">
    <source>
        <dbReference type="ARBA" id="ARBA00022777"/>
    </source>
</evidence>
<dbReference type="InterPro" id="IPR011623">
    <property type="entry name" value="7TMR_DISM_rcpt_extracell_dom1"/>
</dbReference>
<dbReference type="SMART" id="SM00387">
    <property type="entry name" value="HATPase_c"/>
    <property type="match status" value="1"/>
</dbReference>
<feature type="transmembrane region" description="Helical" evidence="7">
    <location>
        <begin position="370"/>
        <end position="390"/>
    </location>
</feature>
<dbReference type="Pfam" id="PF02518">
    <property type="entry name" value="HATPase_c"/>
    <property type="match status" value="1"/>
</dbReference>
<keyword evidence="4 9" id="KW-0808">Transferase</keyword>
<dbReference type="Proteomes" id="UP000002221">
    <property type="component" value="Chromosome"/>
</dbReference>
<dbReference type="HOGENOM" id="CLU_422027_0_0_10"/>
<dbReference type="InterPro" id="IPR011622">
    <property type="entry name" value="7TMR_DISM_rcpt_extracell_dom2"/>
</dbReference>
<dbReference type="Gene3D" id="2.60.40.2380">
    <property type="match status" value="1"/>
</dbReference>